<feature type="transmembrane region" description="Helical" evidence="1">
    <location>
        <begin position="7"/>
        <end position="27"/>
    </location>
</feature>
<proteinExistence type="predicted"/>
<protein>
    <submittedName>
        <fullName evidence="2">Uncharacterized protein</fullName>
    </submittedName>
</protein>
<keyword evidence="1" id="KW-1133">Transmembrane helix</keyword>
<gene>
    <name evidence="2" type="ORF">Z955_13345</name>
</gene>
<dbReference type="EMBL" id="JDRY01000084">
    <property type="protein sequence ID" value="KGM96161.1"/>
    <property type="molecule type" value="Genomic_DNA"/>
</dbReference>
<dbReference type="RefSeq" id="WP_039259929.1">
    <property type="nucleotide sequence ID" value="NZ_JDRY01000084.1"/>
</dbReference>
<evidence type="ECO:0000256" key="1">
    <source>
        <dbReference type="SAM" id="Phobius"/>
    </source>
</evidence>
<reference evidence="2 3" key="1">
    <citation type="submission" date="2014-01" db="EMBL/GenBank/DDBJ databases">
        <title>Plasmidome dynamics in the species complex Clostridium novyi sensu lato converts strains of independent lineages into distinctly different pathogens.</title>
        <authorList>
            <person name="Skarin H."/>
            <person name="Segerman B."/>
        </authorList>
    </citation>
    <scope>NUCLEOTIDE SEQUENCE [LARGE SCALE GENOMIC DNA]</scope>
    <source>
        <strain evidence="2 3">DC5</strain>
    </source>
</reference>
<dbReference type="AlphaFoldDB" id="A0A0A0I789"/>
<name>A0A0A0I789_CLOBO</name>
<accession>A0A0A0I789</accession>
<evidence type="ECO:0000313" key="3">
    <source>
        <dbReference type="Proteomes" id="UP000030014"/>
    </source>
</evidence>
<keyword evidence="1" id="KW-0812">Transmembrane</keyword>
<feature type="non-terminal residue" evidence="2">
    <location>
        <position position="164"/>
    </location>
</feature>
<comment type="caution">
    <text evidence="2">The sequence shown here is derived from an EMBL/GenBank/DDBJ whole genome shotgun (WGS) entry which is preliminary data.</text>
</comment>
<sequence length="164" mass="19214">MKKLKNASYYIILLILGIFVALLYNIYSNKNITNKQTNTITRMSQNSGIKYSILSNYNNEKLEKINLTDNSVKFILNVYNFDNFEKKSNIITIFINNIQVDFDFNNKKNNKNYTFNLKAKNNSFKLKINNLNLTNKENNLLIMISKKGSNYNIMDSYEEQKSNS</sequence>
<evidence type="ECO:0000313" key="2">
    <source>
        <dbReference type="EMBL" id="KGM96161.1"/>
    </source>
</evidence>
<organism evidence="2 3">
    <name type="scientific">Clostridium botulinum C/D str. DC5</name>
    <dbReference type="NCBI Taxonomy" id="1443128"/>
    <lineage>
        <taxon>Bacteria</taxon>
        <taxon>Bacillati</taxon>
        <taxon>Bacillota</taxon>
        <taxon>Clostridia</taxon>
        <taxon>Eubacteriales</taxon>
        <taxon>Clostridiaceae</taxon>
        <taxon>Clostridium</taxon>
    </lineage>
</organism>
<keyword evidence="1" id="KW-0472">Membrane</keyword>
<dbReference type="Proteomes" id="UP000030014">
    <property type="component" value="Unassembled WGS sequence"/>
</dbReference>